<dbReference type="SUPFAM" id="SSF53335">
    <property type="entry name" value="S-adenosyl-L-methionine-dependent methyltransferases"/>
    <property type="match status" value="1"/>
</dbReference>
<evidence type="ECO:0000256" key="6">
    <source>
        <dbReference type="PIRSR" id="PIRSR003085-1"/>
    </source>
</evidence>
<dbReference type="PANTHER" id="PTHR43667">
    <property type="entry name" value="CYCLOPROPANE-FATTY-ACYL-PHOSPHOLIPID SYNTHASE"/>
    <property type="match status" value="1"/>
</dbReference>
<dbReference type="PANTHER" id="PTHR43667:SF1">
    <property type="entry name" value="CYCLOPROPANE-FATTY-ACYL-PHOSPHOLIPID SYNTHASE"/>
    <property type="match status" value="1"/>
</dbReference>
<evidence type="ECO:0000256" key="3">
    <source>
        <dbReference type="ARBA" id="ARBA00022679"/>
    </source>
</evidence>
<dbReference type="GO" id="GO:0008610">
    <property type="term" value="P:lipid biosynthetic process"/>
    <property type="evidence" value="ECO:0007669"/>
    <property type="project" value="InterPro"/>
</dbReference>
<keyword evidence="3 7" id="KW-0808">Transferase</keyword>
<keyword evidence="8" id="KW-1185">Reference proteome</keyword>
<dbReference type="CDD" id="cd02440">
    <property type="entry name" value="AdoMet_MTases"/>
    <property type="match status" value="1"/>
</dbReference>
<dbReference type="GeneID" id="300402258"/>
<dbReference type="Proteomes" id="UP000366945">
    <property type="component" value="Unassembled WGS sequence"/>
</dbReference>
<accession>A0A5E4RL90</accession>
<evidence type="ECO:0000256" key="5">
    <source>
        <dbReference type="ARBA" id="ARBA00023098"/>
    </source>
</evidence>
<dbReference type="Pfam" id="PF02353">
    <property type="entry name" value="CMAS"/>
    <property type="match status" value="1"/>
</dbReference>
<protein>
    <submittedName>
        <fullName evidence="7">Cyclopropane fatty acyl phospholipid synthase</fullName>
        <ecNumber evidence="7">2.1.1.79</ecNumber>
    </submittedName>
</protein>
<evidence type="ECO:0000313" key="8">
    <source>
        <dbReference type="Proteomes" id="UP000366945"/>
    </source>
</evidence>
<comment type="similarity">
    <text evidence="1">Belongs to the CFA/CMAS family.</text>
</comment>
<dbReference type="GO" id="GO:0008825">
    <property type="term" value="F:cyclopropane-fatty-acyl-phospholipid synthase activity"/>
    <property type="evidence" value="ECO:0007669"/>
    <property type="project" value="UniProtKB-EC"/>
</dbReference>
<evidence type="ECO:0000256" key="2">
    <source>
        <dbReference type="ARBA" id="ARBA00022603"/>
    </source>
</evidence>
<evidence type="ECO:0000256" key="4">
    <source>
        <dbReference type="ARBA" id="ARBA00022691"/>
    </source>
</evidence>
<dbReference type="InterPro" id="IPR029063">
    <property type="entry name" value="SAM-dependent_MTases_sf"/>
</dbReference>
<sequence length="388" mass="44388">MTSTTISKQATATNARVTASQFIEQILLGADIQINGPRPWDMKILDHTLARDLLTGGSLALGEAYMNGRWECDELDEFFAKALRARLDEHIQPSKLIYITLREKLFNRQSVRRAWDVGRRHYDLGNDFYSVMLDRRMTYTCGYWSAGAQSLNSAQEDKLDLICRKLQLRPGMRLLDIGCGWGSLMAFAAEYYGVHCVGVTISEEQATWAKSRYDGLPLEFRLQDYRSLNEPFDRIASVGMFEHVGARNYRTYMQVASRCLSDDGLFLLHTIGKNRAGTHPDPWIDKYIFPNGELPAMDQIAGAASGLFVTEDVHNFGADYDRTLMAWYANFERGWPQFCDQLGEQFHRMWKYYLLSCAGLFRSREAQLWQWVFSKKGVAGGYHRPPGT</sequence>
<feature type="active site" evidence="6">
    <location>
        <position position="357"/>
    </location>
</feature>
<dbReference type="Gene3D" id="3.40.50.150">
    <property type="entry name" value="Vaccinia Virus protein VP39"/>
    <property type="match status" value="1"/>
</dbReference>
<organism evidence="7 8">
    <name type="scientific">Pandoraea pneumonica</name>
    <dbReference type="NCBI Taxonomy" id="2508299"/>
    <lineage>
        <taxon>Bacteria</taxon>
        <taxon>Pseudomonadati</taxon>
        <taxon>Pseudomonadota</taxon>
        <taxon>Betaproteobacteria</taxon>
        <taxon>Burkholderiales</taxon>
        <taxon>Burkholderiaceae</taxon>
        <taxon>Pandoraea</taxon>
    </lineage>
</organism>
<dbReference type="AlphaFoldDB" id="A0A5E4RL90"/>
<dbReference type="PIRSF" id="PIRSF003085">
    <property type="entry name" value="CMAS"/>
    <property type="match status" value="1"/>
</dbReference>
<dbReference type="EC" id="2.1.1.79" evidence="7"/>
<keyword evidence="5" id="KW-0443">Lipid metabolism</keyword>
<proteinExistence type="inferred from homology"/>
<evidence type="ECO:0000313" key="7">
    <source>
        <dbReference type="EMBL" id="VVD62618.1"/>
    </source>
</evidence>
<evidence type="ECO:0000256" key="1">
    <source>
        <dbReference type="ARBA" id="ARBA00010815"/>
    </source>
</evidence>
<dbReference type="EMBL" id="CABPSK010000001">
    <property type="protein sequence ID" value="VVD62618.1"/>
    <property type="molecule type" value="Genomic_DNA"/>
</dbReference>
<dbReference type="RefSeq" id="WP_052765653.1">
    <property type="nucleotide sequence ID" value="NZ_CABPSK010000001.1"/>
</dbReference>
<dbReference type="NCBIfam" id="NF008686">
    <property type="entry name" value="PRK11705.1"/>
    <property type="match status" value="1"/>
</dbReference>
<gene>
    <name evidence="7" type="ORF">PPN31114_00180</name>
</gene>
<dbReference type="InterPro" id="IPR003333">
    <property type="entry name" value="CMAS"/>
</dbReference>
<dbReference type="InterPro" id="IPR050723">
    <property type="entry name" value="CFA/CMAS"/>
</dbReference>
<reference evidence="7 8" key="1">
    <citation type="submission" date="2019-08" db="EMBL/GenBank/DDBJ databases">
        <authorList>
            <person name="Peeters C."/>
        </authorList>
    </citation>
    <scope>NUCLEOTIDE SEQUENCE [LARGE SCALE GENOMIC DNA]</scope>
    <source>
        <strain evidence="7 8">LMG 31114</strain>
    </source>
</reference>
<dbReference type="GO" id="GO:0032259">
    <property type="term" value="P:methylation"/>
    <property type="evidence" value="ECO:0007669"/>
    <property type="project" value="UniProtKB-KW"/>
</dbReference>
<keyword evidence="4" id="KW-0949">S-adenosyl-L-methionine</keyword>
<keyword evidence="2 7" id="KW-0489">Methyltransferase</keyword>
<dbReference type="OrthoDB" id="9782855at2"/>
<name>A0A5E4RL90_9BURK</name>